<gene>
    <name evidence="2" type="ORF">J4E00_18930</name>
</gene>
<keyword evidence="1" id="KW-0732">Signal</keyword>
<dbReference type="RefSeq" id="WP_208176834.1">
    <property type="nucleotide sequence ID" value="NZ_JAGETZ010000009.1"/>
</dbReference>
<dbReference type="NCBIfam" id="TIGR02608">
    <property type="entry name" value="delta_60_rpt"/>
    <property type="match status" value="11"/>
</dbReference>
<organism evidence="2 3">
    <name type="scientific">Hymenobacter negativus</name>
    <dbReference type="NCBI Taxonomy" id="2795026"/>
    <lineage>
        <taxon>Bacteria</taxon>
        <taxon>Pseudomonadati</taxon>
        <taxon>Bacteroidota</taxon>
        <taxon>Cytophagia</taxon>
        <taxon>Cytophagales</taxon>
        <taxon>Hymenobacteraceae</taxon>
        <taxon>Hymenobacter</taxon>
    </lineage>
</organism>
<dbReference type="Gene3D" id="2.80.10.50">
    <property type="match status" value="6"/>
</dbReference>
<reference evidence="2 3" key="1">
    <citation type="submission" date="2021-03" db="EMBL/GenBank/DDBJ databases">
        <authorList>
            <person name="Kim M.K."/>
        </authorList>
    </citation>
    <scope>NUCLEOTIDE SEQUENCE [LARGE SCALE GENOMIC DNA]</scope>
    <source>
        <strain evidence="2 3">BT442</strain>
    </source>
</reference>
<dbReference type="SUPFAM" id="SSF63829">
    <property type="entry name" value="Calcium-dependent phosphotriesterase"/>
    <property type="match status" value="2"/>
</dbReference>
<evidence type="ECO:0000256" key="1">
    <source>
        <dbReference type="SAM" id="SignalP"/>
    </source>
</evidence>
<feature type="chain" id="PRO_5045524137" description="T9SS type A sorting domain-containing protein" evidence="1">
    <location>
        <begin position="23"/>
        <end position="840"/>
    </location>
</feature>
<proteinExistence type="predicted"/>
<accession>A0ABS3QIS1</accession>
<dbReference type="Pfam" id="PF17164">
    <property type="entry name" value="DUF5122"/>
    <property type="match status" value="13"/>
</dbReference>
<evidence type="ECO:0000313" key="3">
    <source>
        <dbReference type="Proteomes" id="UP000664369"/>
    </source>
</evidence>
<evidence type="ECO:0008006" key="4">
    <source>
        <dbReference type="Google" id="ProtNLM"/>
    </source>
</evidence>
<dbReference type="Proteomes" id="UP000664369">
    <property type="component" value="Unassembled WGS sequence"/>
</dbReference>
<protein>
    <recommendedName>
        <fullName evidence="4">T9SS type A sorting domain-containing protein</fullName>
    </recommendedName>
</protein>
<feature type="signal peptide" evidence="1">
    <location>
        <begin position="1"/>
        <end position="22"/>
    </location>
</feature>
<evidence type="ECO:0000313" key="2">
    <source>
        <dbReference type="EMBL" id="MBO2011144.1"/>
    </source>
</evidence>
<dbReference type="EMBL" id="JAGETZ010000009">
    <property type="protein sequence ID" value="MBO2011144.1"/>
    <property type="molecule type" value="Genomic_DNA"/>
</dbReference>
<sequence length="840" mass="86434">MKKRLLLFTALCLGFADRLPLAAQSLSATFAAPRMYAPGTVYSALEQPDGKIVTTGIYTRVNGTSASGISRFNTNGTLDAAFQQNVGAAPVTYRVRLLSNGQFMLGYSPSAPFTVGGITRQSLLRLNANGTGDASFNIGTGPSYNGVTSYIDDYLPLSNGQLIAVGGFDQFNGAAVPGGIVRLTATGAVDPTFNSGGLGVNLYDDILSIVALPNGQYLIGGYITSYNGVPCNGLARINSDGSLDQTFTPALTAGSDADNIVVQPDGKILISGGLFFNSTGPQGQGIARLLSNGALDPNFTPPAALTSYSVYSYSGDAMQLQPDGKVLFINDPLYNGTSLPGVNRLNADGTLDTSFQVGTGPNIRPNALTLLASGQVLVAGTFGSFTGTLDRGLIELTSSGVINPAFQPTIQTDGTATAMVRQPDGKLLVGGNFSEINAQPVRRLARFNTDGTVDASFSPNVGLDLGVVDVALQPDGRILTATPAAVNRFLSNGSPDNSLNAPSFLASNVARLLLQPDGRILVGSLNVALAGNVTNALVRLLADGTRDASFTPATTGPRLTAFQTMALQPDGKILVAGTGIPVGSTNSSRGVLRLESNGATDASFLSGAFTNSGTTRLQALALQPDGKLLVGGAFLAIGGTARTNVARLTATGAVDASFVPPTITGTVNTLALQPNNRVLMGGLFTSPSIPSNLARLQSDGQADASYGASATPNGAVRALLIQPDGNIMAGGSFTAIAGQPIFGVARITASNVLHVAAPQAVADRTEAWPIPTHTILTVAPDASAHPQSLDLLDGLGRTLRHQVLSGSQPATLSVDALPVGIYLLRVNYAEGTVLRRVQVQ</sequence>
<keyword evidence="3" id="KW-1185">Reference proteome</keyword>
<dbReference type="InterPro" id="IPR013431">
    <property type="entry name" value="Delta_60_rpt"/>
</dbReference>
<name>A0ABS3QIS1_9BACT</name>
<comment type="caution">
    <text evidence="2">The sequence shown here is derived from an EMBL/GenBank/DDBJ whole genome shotgun (WGS) entry which is preliminary data.</text>
</comment>